<dbReference type="PANTHER" id="PTHR46825:SF7">
    <property type="entry name" value="D-ALANYL-D-ALANINE CARBOXYPEPTIDASE"/>
    <property type="match status" value="1"/>
</dbReference>
<protein>
    <submittedName>
        <fullName evidence="3">Beta-lactamase</fullName>
    </submittedName>
</protein>
<evidence type="ECO:0000259" key="2">
    <source>
        <dbReference type="Pfam" id="PF00144"/>
    </source>
</evidence>
<reference evidence="3 4" key="1">
    <citation type="submission" date="2021-01" db="EMBL/GenBank/DDBJ databases">
        <title>Whole genome shotgun sequence of Catellatospora bangladeshensis NBRC 107357.</title>
        <authorList>
            <person name="Komaki H."/>
            <person name="Tamura T."/>
        </authorList>
    </citation>
    <scope>NUCLEOTIDE SEQUENCE [LARGE SCALE GENOMIC DNA]</scope>
    <source>
        <strain evidence="3 4">NBRC 107357</strain>
    </source>
</reference>
<dbReference type="SUPFAM" id="SSF56601">
    <property type="entry name" value="beta-lactamase/transpeptidase-like"/>
    <property type="match status" value="1"/>
</dbReference>
<dbReference type="Proteomes" id="UP000601223">
    <property type="component" value="Unassembled WGS sequence"/>
</dbReference>
<feature type="chain" id="PRO_5035168100" evidence="1">
    <location>
        <begin position="28"/>
        <end position="382"/>
    </location>
</feature>
<dbReference type="PANTHER" id="PTHR46825">
    <property type="entry name" value="D-ALANYL-D-ALANINE-CARBOXYPEPTIDASE/ENDOPEPTIDASE AMPH"/>
    <property type="match status" value="1"/>
</dbReference>
<organism evidence="3 4">
    <name type="scientific">Catellatospora bangladeshensis</name>
    <dbReference type="NCBI Taxonomy" id="310355"/>
    <lineage>
        <taxon>Bacteria</taxon>
        <taxon>Bacillati</taxon>
        <taxon>Actinomycetota</taxon>
        <taxon>Actinomycetes</taxon>
        <taxon>Micromonosporales</taxon>
        <taxon>Micromonosporaceae</taxon>
        <taxon>Catellatospora</taxon>
    </lineage>
</organism>
<dbReference type="InterPro" id="IPR012338">
    <property type="entry name" value="Beta-lactam/transpept-like"/>
</dbReference>
<keyword evidence="4" id="KW-1185">Reference proteome</keyword>
<evidence type="ECO:0000313" key="4">
    <source>
        <dbReference type="Proteomes" id="UP000601223"/>
    </source>
</evidence>
<name>A0A8J3JMS4_9ACTN</name>
<accession>A0A8J3JMS4</accession>
<dbReference type="InterPro" id="IPR001466">
    <property type="entry name" value="Beta-lactam-related"/>
</dbReference>
<feature type="signal peptide" evidence="1">
    <location>
        <begin position="1"/>
        <end position="27"/>
    </location>
</feature>
<dbReference type="Gene3D" id="3.40.710.10">
    <property type="entry name" value="DD-peptidase/beta-lactamase superfamily"/>
    <property type="match status" value="1"/>
</dbReference>
<dbReference type="Pfam" id="PF00144">
    <property type="entry name" value="Beta-lactamase"/>
    <property type="match status" value="1"/>
</dbReference>
<comment type="caution">
    <text evidence="3">The sequence shown here is derived from an EMBL/GenBank/DDBJ whole genome shotgun (WGS) entry which is preliminary data.</text>
</comment>
<evidence type="ECO:0000313" key="3">
    <source>
        <dbReference type="EMBL" id="GIF85319.1"/>
    </source>
</evidence>
<dbReference type="EMBL" id="BONF01000045">
    <property type="protein sequence ID" value="GIF85319.1"/>
    <property type="molecule type" value="Genomic_DNA"/>
</dbReference>
<dbReference type="RefSeq" id="WP_203754988.1">
    <property type="nucleotide sequence ID" value="NZ_BONF01000045.1"/>
</dbReference>
<sequence>MKSWHMMVALAAAAALTLTIGLFPARAAAPGDCPQAAFGFTAAERDLMKSAVDRTREAAKAPGVVAGVFVPGRGSWICVVGLSDQETGRPMNAADRMRVASITKTFTGTAILQLADRGLLGLDDPLSRYVDWPDGNAITIRQLLGMTSGIYSYTEDAAFIARYQADPTGSFGPQDALDIARAHDPYFAPGTAFHYSDTNYILLELVLERVTGRPIGDWIEDEIVAKLRLDNTSYPATATLPAPFARGYDDRPDPGGAGTARDVTYSNPGYAGAAGAMVSNLHDLRIWAAELARGALLSERMQRERLRTVPLTPGAAVSYGLGIADVDGYLGHNGTILGYNSAMFFLPETGATIVVEINRSDLDTDHATPLFGELAKALYPDR</sequence>
<feature type="domain" description="Beta-lactamase-related" evidence="2">
    <location>
        <begin position="51"/>
        <end position="366"/>
    </location>
</feature>
<keyword evidence="1" id="KW-0732">Signal</keyword>
<proteinExistence type="predicted"/>
<gene>
    <name evidence="3" type="ORF">Cba03nite_66680</name>
</gene>
<dbReference type="AlphaFoldDB" id="A0A8J3JMS4"/>
<evidence type="ECO:0000256" key="1">
    <source>
        <dbReference type="SAM" id="SignalP"/>
    </source>
</evidence>
<dbReference type="InterPro" id="IPR050491">
    <property type="entry name" value="AmpC-like"/>
</dbReference>